<dbReference type="PANTHER" id="PTHR30146:SF109">
    <property type="entry name" value="HTH-TYPE TRANSCRIPTIONAL REGULATOR GALS"/>
    <property type="match status" value="1"/>
</dbReference>
<feature type="domain" description="HTH gntR-type" evidence="4">
    <location>
        <begin position="14"/>
        <end position="82"/>
    </location>
</feature>
<evidence type="ECO:0000256" key="1">
    <source>
        <dbReference type="ARBA" id="ARBA00023015"/>
    </source>
</evidence>
<dbReference type="Gene3D" id="3.40.50.2300">
    <property type="match status" value="2"/>
</dbReference>
<dbReference type="Pfam" id="PF13377">
    <property type="entry name" value="Peripla_BP_3"/>
    <property type="match status" value="1"/>
</dbReference>
<dbReference type="InterPro" id="IPR036390">
    <property type="entry name" value="WH_DNA-bd_sf"/>
</dbReference>
<dbReference type="SMART" id="SM00345">
    <property type="entry name" value="HTH_GNTR"/>
    <property type="match status" value="1"/>
</dbReference>
<dbReference type="Proteomes" id="UP000435649">
    <property type="component" value="Unassembled WGS sequence"/>
</dbReference>
<dbReference type="EMBL" id="VUNS01000005">
    <property type="protein sequence ID" value="MST96668.1"/>
    <property type="molecule type" value="Genomic_DNA"/>
</dbReference>
<dbReference type="PROSITE" id="PS50949">
    <property type="entry name" value="HTH_GNTR"/>
    <property type="match status" value="1"/>
</dbReference>
<name>A0A844G283_9BACT</name>
<evidence type="ECO:0000259" key="4">
    <source>
        <dbReference type="PROSITE" id="PS50949"/>
    </source>
</evidence>
<dbReference type="InterPro" id="IPR028082">
    <property type="entry name" value="Peripla_BP_I"/>
</dbReference>
<evidence type="ECO:0000313" key="5">
    <source>
        <dbReference type="EMBL" id="MST96668.1"/>
    </source>
</evidence>
<protein>
    <submittedName>
        <fullName evidence="5">GntR family transcriptional regulator</fullName>
    </submittedName>
</protein>
<evidence type="ECO:0000313" key="6">
    <source>
        <dbReference type="Proteomes" id="UP000435649"/>
    </source>
</evidence>
<comment type="caution">
    <text evidence="5">The sequence shown here is derived from an EMBL/GenBank/DDBJ whole genome shotgun (WGS) entry which is preliminary data.</text>
</comment>
<dbReference type="InterPro" id="IPR036388">
    <property type="entry name" value="WH-like_DNA-bd_sf"/>
</dbReference>
<dbReference type="GO" id="GO:0000976">
    <property type="term" value="F:transcription cis-regulatory region binding"/>
    <property type="evidence" value="ECO:0007669"/>
    <property type="project" value="TreeGrafter"/>
</dbReference>
<proteinExistence type="predicted"/>
<keyword evidence="1" id="KW-0805">Transcription regulation</keyword>
<dbReference type="Pfam" id="PF00392">
    <property type="entry name" value="GntR"/>
    <property type="match status" value="1"/>
</dbReference>
<dbReference type="Gene3D" id="1.10.10.10">
    <property type="entry name" value="Winged helix-like DNA-binding domain superfamily/Winged helix DNA-binding domain"/>
    <property type="match status" value="1"/>
</dbReference>
<dbReference type="SUPFAM" id="SSF53822">
    <property type="entry name" value="Periplasmic binding protein-like I"/>
    <property type="match status" value="1"/>
</dbReference>
<keyword evidence="6" id="KW-1185">Reference proteome</keyword>
<dbReference type="InterPro" id="IPR000524">
    <property type="entry name" value="Tscrpt_reg_HTH_GntR"/>
</dbReference>
<dbReference type="InterPro" id="IPR046335">
    <property type="entry name" value="LacI/GalR-like_sensor"/>
</dbReference>
<dbReference type="AlphaFoldDB" id="A0A844G283"/>
<keyword evidence="2" id="KW-0238">DNA-binding</keyword>
<reference evidence="5 6" key="1">
    <citation type="submission" date="2019-08" db="EMBL/GenBank/DDBJ databases">
        <title>In-depth cultivation of the pig gut microbiome towards novel bacterial diversity and tailored functional studies.</title>
        <authorList>
            <person name="Wylensek D."/>
            <person name="Hitch T.C.A."/>
            <person name="Clavel T."/>
        </authorList>
    </citation>
    <scope>NUCLEOTIDE SEQUENCE [LARGE SCALE GENOMIC DNA]</scope>
    <source>
        <strain evidence="5 6">BBE-744-WT-12</strain>
    </source>
</reference>
<gene>
    <name evidence="5" type="ORF">FYJ85_06365</name>
</gene>
<dbReference type="CDD" id="cd06267">
    <property type="entry name" value="PBP1_LacI_sugar_binding-like"/>
    <property type="match status" value="1"/>
</dbReference>
<dbReference type="PANTHER" id="PTHR30146">
    <property type="entry name" value="LACI-RELATED TRANSCRIPTIONAL REPRESSOR"/>
    <property type="match status" value="1"/>
</dbReference>
<sequence length="390" mass="42614">MIWNKFKLDTAKNLPLYRLLADRLRQMIVVGSLAPGEKLPSSRELQKLLCVSAITIESGLNALVEEGFLCRRPRCGTFVAETLPGAGVKIDPPKCIYAIFSNMSVVSGYWFLVLGELERQFRAAGYQVCFRQQEAGAPVPVEISLYRDCAGIVLCGYNSLAYTCEIQKRNMPVVLIGSLDTESDSEENLDMVVHNDRERAMISTAHLLDLGHRRIACVTGPAHSKFAAKQKAGFLDAMRDYDLVPDAADYFDIPDLEYEDGVKVGYEIFCRRNRPTAIFAGNDRVAIGIIATAEKLGFPVPEEFSIIGCGGLILGGVPHTPALTTTVSLPEESARIAAEKLFRQIRDPEAPRGTTVVRVSTISFGETTMVCRSGIPGGIVPAEPVRLASV</sequence>
<keyword evidence="3" id="KW-0804">Transcription</keyword>
<accession>A0A844G283</accession>
<dbReference type="CDD" id="cd07377">
    <property type="entry name" value="WHTH_GntR"/>
    <property type="match status" value="1"/>
</dbReference>
<organism evidence="5 6">
    <name type="scientific">Victivallis lenta</name>
    <dbReference type="NCBI Taxonomy" id="2606640"/>
    <lineage>
        <taxon>Bacteria</taxon>
        <taxon>Pseudomonadati</taxon>
        <taxon>Lentisphaerota</taxon>
        <taxon>Lentisphaeria</taxon>
        <taxon>Victivallales</taxon>
        <taxon>Victivallaceae</taxon>
        <taxon>Victivallis</taxon>
    </lineage>
</organism>
<dbReference type="GO" id="GO:0003700">
    <property type="term" value="F:DNA-binding transcription factor activity"/>
    <property type="evidence" value="ECO:0007669"/>
    <property type="project" value="InterPro"/>
</dbReference>
<evidence type="ECO:0000256" key="3">
    <source>
        <dbReference type="ARBA" id="ARBA00023163"/>
    </source>
</evidence>
<evidence type="ECO:0000256" key="2">
    <source>
        <dbReference type="ARBA" id="ARBA00023125"/>
    </source>
</evidence>
<dbReference type="SUPFAM" id="SSF46785">
    <property type="entry name" value="Winged helix' DNA-binding domain"/>
    <property type="match status" value="1"/>
</dbReference>
<dbReference type="RefSeq" id="WP_154417381.1">
    <property type="nucleotide sequence ID" value="NZ_VUNS01000005.1"/>
</dbReference>